<keyword evidence="2" id="KW-0732">Signal</keyword>
<feature type="region of interest" description="Disordered" evidence="1">
    <location>
        <begin position="45"/>
        <end position="73"/>
    </location>
</feature>
<dbReference type="Proteomes" id="UP000281813">
    <property type="component" value="Unassembled WGS sequence"/>
</dbReference>
<dbReference type="PANTHER" id="PTHR30619">
    <property type="entry name" value="DNA INTERNALIZATION/COMPETENCE PROTEIN COMEC/REC2"/>
    <property type="match status" value="1"/>
</dbReference>
<sequence length="426" mass="45812">MTKKYIVAMLLSVFLVACGQSMEQEQTDISGDHMTENVEIIEEEANELVTEETTEPEEASASEKEEPEPKSKGALSELQVHYIDVGQADATLFQFADDEDFYTILFDTGDWRGNEVIQYLKAENVDYIDLVIVSHPDADHIGQLEDVVTTFDVGEVWLSGNESSSQTFQSALEAVLASGADYDEPRAGDEYEIGELDLEVLYPASITGASNEESISILFSYGDIEFLFTGDADKDAEAAILRSGMNVDADILHLGHHGSDTSSSASFIDAVGPEVAIYSAGAGNSYGHPSPEVVSLVQDAGIKLYGTDVHGTIIVTTDGIDYDIRTKEDGTISPQSTKSAESSSSVGSRTEDEDTVSDKSAASASCVNINEASIEDVQEIIHIGPARAQALVDLRPFGSVDDLERINGIGPARIKDIQSQNLACVQ</sequence>
<proteinExistence type="predicted"/>
<dbReference type="Pfam" id="PF00753">
    <property type="entry name" value="Lactamase_B"/>
    <property type="match status" value="1"/>
</dbReference>
<dbReference type="SUPFAM" id="SSF47781">
    <property type="entry name" value="RuvA domain 2-like"/>
    <property type="match status" value="1"/>
</dbReference>
<dbReference type="RefSeq" id="WP_121132140.1">
    <property type="nucleotide sequence ID" value="NZ_JBHUFK010000003.1"/>
</dbReference>
<keyword evidence="5" id="KW-1185">Reference proteome</keyword>
<accession>A0A494YX45</accession>
<dbReference type="SMART" id="SM00849">
    <property type="entry name" value="Lactamase_B"/>
    <property type="match status" value="1"/>
</dbReference>
<dbReference type="OrthoDB" id="9761531at2"/>
<evidence type="ECO:0000259" key="3">
    <source>
        <dbReference type="SMART" id="SM00849"/>
    </source>
</evidence>
<comment type="caution">
    <text evidence="4">The sequence shown here is derived from an EMBL/GenBank/DDBJ whole genome shotgun (WGS) entry which is preliminary data.</text>
</comment>
<dbReference type="CDD" id="cd07731">
    <property type="entry name" value="ComA-like_MBL-fold"/>
    <property type="match status" value="1"/>
</dbReference>
<evidence type="ECO:0000313" key="5">
    <source>
        <dbReference type="Proteomes" id="UP000281813"/>
    </source>
</evidence>
<protein>
    <submittedName>
        <fullName evidence="4">MBL fold metallo-hydrolase</fullName>
    </submittedName>
</protein>
<evidence type="ECO:0000256" key="1">
    <source>
        <dbReference type="SAM" id="MobiDB-lite"/>
    </source>
</evidence>
<feature type="domain" description="Metallo-beta-lactamase" evidence="3">
    <location>
        <begin position="87"/>
        <end position="281"/>
    </location>
</feature>
<dbReference type="InterPro" id="IPR010994">
    <property type="entry name" value="RuvA_2-like"/>
</dbReference>
<dbReference type="Pfam" id="PF12836">
    <property type="entry name" value="HHH_3"/>
    <property type="match status" value="1"/>
</dbReference>
<dbReference type="SUPFAM" id="SSF56281">
    <property type="entry name" value="Metallo-hydrolase/oxidoreductase"/>
    <property type="match status" value="1"/>
</dbReference>
<feature type="region of interest" description="Disordered" evidence="1">
    <location>
        <begin position="327"/>
        <end position="362"/>
    </location>
</feature>
<feature type="compositionally biased region" description="Polar residues" evidence="1">
    <location>
        <begin position="332"/>
        <end position="348"/>
    </location>
</feature>
<dbReference type="PANTHER" id="PTHR30619:SF7">
    <property type="entry name" value="BETA-LACTAMASE DOMAIN PROTEIN"/>
    <property type="match status" value="1"/>
</dbReference>
<evidence type="ECO:0000313" key="4">
    <source>
        <dbReference type="EMBL" id="RKQ14787.1"/>
    </source>
</evidence>
<dbReference type="GO" id="GO:0016787">
    <property type="term" value="F:hydrolase activity"/>
    <property type="evidence" value="ECO:0007669"/>
    <property type="project" value="UniProtKB-KW"/>
</dbReference>
<dbReference type="InterPro" id="IPR035681">
    <property type="entry name" value="ComA-like_MBL"/>
</dbReference>
<dbReference type="InterPro" id="IPR052159">
    <property type="entry name" value="Competence_DNA_uptake"/>
</dbReference>
<dbReference type="PROSITE" id="PS51257">
    <property type="entry name" value="PROKAR_LIPOPROTEIN"/>
    <property type="match status" value="1"/>
</dbReference>
<feature type="compositionally biased region" description="Basic and acidic residues" evidence="1">
    <location>
        <begin position="61"/>
        <end position="71"/>
    </location>
</feature>
<name>A0A494YX45_9BACI</name>
<feature type="chain" id="PRO_5038881238" evidence="2">
    <location>
        <begin position="20"/>
        <end position="426"/>
    </location>
</feature>
<gene>
    <name evidence="4" type="ORF">D8M05_12130</name>
</gene>
<dbReference type="Gene3D" id="1.10.150.320">
    <property type="entry name" value="Photosystem II 12 kDa extrinsic protein"/>
    <property type="match status" value="1"/>
</dbReference>
<keyword evidence="4" id="KW-0378">Hydrolase</keyword>
<reference evidence="4 5" key="1">
    <citation type="journal article" date="2015" name="Antonie Van Leeuwenhoek">
        <title>Oceanobacillus bengalensis sp. nov., a bacterium isolated from seawater of the Bay of Bengal.</title>
        <authorList>
            <person name="Yongchang O."/>
            <person name="Xiang W."/>
            <person name="Wang G."/>
        </authorList>
    </citation>
    <scope>NUCLEOTIDE SEQUENCE [LARGE SCALE GENOMIC DNA]</scope>
    <source>
        <strain evidence="4 5">MCCC 1K00260</strain>
    </source>
</reference>
<dbReference type="Gene3D" id="3.60.15.10">
    <property type="entry name" value="Ribonuclease Z/Hydroxyacylglutathione hydrolase-like"/>
    <property type="match status" value="1"/>
</dbReference>
<dbReference type="InterPro" id="IPR001279">
    <property type="entry name" value="Metallo-B-lactamas"/>
</dbReference>
<feature type="signal peptide" evidence="2">
    <location>
        <begin position="1"/>
        <end position="19"/>
    </location>
</feature>
<dbReference type="InterPro" id="IPR036866">
    <property type="entry name" value="RibonucZ/Hydroxyglut_hydro"/>
</dbReference>
<dbReference type="AlphaFoldDB" id="A0A494YX45"/>
<evidence type="ECO:0000256" key="2">
    <source>
        <dbReference type="SAM" id="SignalP"/>
    </source>
</evidence>
<feature type="compositionally biased region" description="Acidic residues" evidence="1">
    <location>
        <begin position="45"/>
        <end position="60"/>
    </location>
</feature>
<dbReference type="EMBL" id="RBZO01000018">
    <property type="protein sequence ID" value="RKQ14787.1"/>
    <property type="molecule type" value="Genomic_DNA"/>
</dbReference>
<organism evidence="4 5">
    <name type="scientific">Oceanobacillus bengalensis</name>
    <dbReference type="NCBI Taxonomy" id="1435466"/>
    <lineage>
        <taxon>Bacteria</taxon>
        <taxon>Bacillati</taxon>
        <taxon>Bacillota</taxon>
        <taxon>Bacilli</taxon>
        <taxon>Bacillales</taxon>
        <taxon>Bacillaceae</taxon>
        <taxon>Oceanobacillus</taxon>
    </lineage>
</organism>